<dbReference type="AlphaFoldDB" id="A0A2P8HP80"/>
<dbReference type="EMBL" id="PYAW01000002">
    <property type="protein sequence ID" value="PSL48018.1"/>
    <property type="molecule type" value="Genomic_DNA"/>
</dbReference>
<evidence type="ECO:0000313" key="4">
    <source>
        <dbReference type="Proteomes" id="UP000240971"/>
    </source>
</evidence>
<dbReference type="Proteomes" id="UP000240971">
    <property type="component" value="Unassembled WGS sequence"/>
</dbReference>
<dbReference type="InterPro" id="IPR038765">
    <property type="entry name" value="Papain-like_cys_pep_sf"/>
</dbReference>
<dbReference type="OrthoDB" id="3648721at2"/>
<protein>
    <submittedName>
        <fullName evidence="3">Xylellain</fullName>
    </submittedName>
</protein>
<dbReference type="SMART" id="SM00645">
    <property type="entry name" value="Pept_C1"/>
    <property type="match status" value="1"/>
</dbReference>
<keyword evidence="4" id="KW-1185">Reference proteome</keyword>
<evidence type="ECO:0000256" key="1">
    <source>
        <dbReference type="ARBA" id="ARBA00008455"/>
    </source>
</evidence>
<dbReference type="PANTHER" id="PTHR12411">
    <property type="entry name" value="CYSTEINE PROTEASE FAMILY C1-RELATED"/>
    <property type="match status" value="1"/>
</dbReference>
<evidence type="ECO:0000313" key="3">
    <source>
        <dbReference type="EMBL" id="PSL48018.1"/>
    </source>
</evidence>
<name>A0A2P8HP80_CHINA</name>
<proteinExistence type="inferred from homology"/>
<comment type="caution">
    <text evidence="3">The sequence shown here is derived from an EMBL/GenBank/DDBJ whole genome shotgun (WGS) entry which is preliminary data.</text>
</comment>
<gene>
    <name evidence="3" type="ORF">CLV51_102878</name>
</gene>
<dbReference type="SUPFAM" id="SSF54001">
    <property type="entry name" value="Cysteine proteinases"/>
    <property type="match status" value="1"/>
</dbReference>
<comment type="similarity">
    <text evidence="1">Belongs to the peptidase C1 family.</text>
</comment>
<dbReference type="RefSeq" id="WP_106528426.1">
    <property type="nucleotide sequence ID" value="NZ_PYAW01000002.1"/>
</dbReference>
<organism evidence="3 4">
    <name type="scientific">Chitinophaga niastensis</name>
    <dbReference type="NCBI Taxonomy" id="536980"/>
    <lineage>
        <taxon>Bacteria</taxon>
        <taxon>Pseudomonadati</taxon>
        <taxon>Bacteroidota</taxon>
        <taxon>Chitinophagia</taxon>
        <taxon>Chitinophagales</taxon>
        <taxon>Chitinophagaceae</taxon>
        <taxon>Chitinophaga</taxon>
    </lineage>
</organism>
<dbReference type="CDD" id="cd02619">
    <property type="entry name" value="Peptidase_C1"/>
    <property type="match status" value="1"/>
</dbReference>
<accession>A0A2P8HP80</accession>
<dbReference type="InterPro" id="IPR000668">
    <property type="entry name" value="Peptidase_C1A_C"/>
</dbReference>
<dbReference type="Pfam" id="PF00112">
    <property type="entry name" value="Peptidase_C1"/>
    <property type="match status" value="1"/>
</dbReference>
<dbReference type="GO" id="GO:0006508">
    <property type="term" value="P:proteolysis"/>
    <property type="evidence" value="ECO:0007669"/>
    <property type="project" value="InterPro"/>
</dbReference>
<dbReference type="Gene3D" id="3.90.70.10">
    <property type="entry name" value="Cysteine proteinases"/>
    <property type="match status" value="1"/>
</dbReference>
<reference evidence="3 4" key="1">
    <citation type="submission" date="2018-03" db="EMBL/GenBank/DDBJ databases">
        <title>Genomic Encyclopedia of Archaeal and Bacterial Type Strains, Phase II (KMG-II): from individual species to whole genera.</title>
        <authorList>
            <person name="Goeker M."/>
        </authorList>
    </citation>
    <scope>NUCLEOTIDE SEQUENCE [LARGE SCALE GENOMIC DNA]</scope>
    <source>
        <strain evidence="3 4">DSM 24859</strain>
    </source>
</reference>
<dbReference type="InterPro" id="IPR013128">
    <property type="entry name" value="Peptidase_C1A"/>
</dbReference>
<dbReference type="GO" id="GO:0008234">
    <property type="term" value="F:cysteine-type peptidase activity"/>
    <property type="evidence" value="ECO:0007669"/>
    <property type="project" value="InterPro"/>
</dbReference>
<sequence length="267" mass="29729">MAKAKAKQTTPVKYKMGWLPDLPDARDYMYAAPLKVMQQLPAKTDLSNGFGKIYDQGALGSCTANALSGAFQFDRKKQTNKLFYPSRLFIYYNERALEHTVSTDSGAFLRDGIKSLNKQGVCDETHWPYDDTSAPGAKFAVKPPKSCYTSGLKNQILGYQRLILNLNTLKGCLAEGYPFVFGFTVYTSFISDAVRTTGIMPMPDLLTEQVEGGHATVAVGYDDARQAVLVRNSWGENWGLKGFFWMPYAYISSAAYCSDFWTIRVVA</sequence>
<evidence type="ECO:0000259" key="2">
    <source>
        <dbReference type="SMART" id="SM00645"/>
    </source>
</evidence>
<feature type="domain" description="Peptidase C1A papain C-terminal" evidence="2">
    <location>
        <begin position="40"/>
        <end position="255"/>
    </location>
</feature>